<keyword evidence="3" id="KW-0068">Autocatalytic cleavage</keyword>
<dbReference type="Pfam" id="PF02675">
    <property type="entry name" value="AdoMet_dc"/>
    <property type="match status" value="1"/>
</dbReference>
<name>A0A6S4P9N6_9CAUD</name>
<reference evidence="9 10" key="1">
    <citation type="journal article" date="2013" name="PLoS Genet.">
        <title>Expanding the Marine Virosphere Using Metagenomics.</title>
        <authorList>
            <person name="Mizuno C.M."/>
            <person name="Rodriguez-Valera F."/>
            <person name="Kimes N.E."/>
            <person name="Ghai R."/>
        </authorList>
    </citation>
    <scope>NUCLEOTIDE SEQUENCE [LARGE SCALE GENOMIC DNA]</scope>
    <source>
        <strain evidence="9">UvMED-CGR-U-MedDCM-OCT-S35-C6</strain>
    </source>
</reference>
<evidence type="ECO:0000256" key="4">
    <source>
        <dbReference type="ARBA" id="ARBA00023115"/>
    </source>
</evidence>
<evidence type="ECO:0000256" key="8">
    <source>
        <dbReference type="ARBA" id="ARBA00023317"/>
    </source>
</evidence>
<comment type="cofactor">
    <cofactor evidence="1">
        <name>pyruvate</name>
        <dbReference type="ChEBI" id="CHEBI:15361"/>
    </cofactor>
</comment>
<sequence length="122" mass="14089">MLEHKHIIIRASVKKPPKEPEVMKKWIRNLVEKLNMTPLGDTIAVYVNKEGNRGLTCLQAIDTSHIAFHSWDEDTPAVVQLDVYTCSDLKKQTVFDALDEFEPIGINYMTLDRKYHLEVTHI</sequence>
<evidence type="ECO:0000313" key="9">
    <source>
        <dbReference type="EMBL" id="BAQ94145.1"/>
    </source>
</evidence>
<evidence type="ECO:0000256" key="7">
    <source>
        <dbReference type="ARBA" id="ARBA00023270"/>
    </source>
</evidence>
<dbReference type="InterPro" id="IPR003826">
    <property type="entry name" value="AdoMetDC_fam_prok"/>
</dbReference>
<keyword evidence="8" id="KW-0670">Pyruvate</keyword>
<dbReference type="GO" id="GO:0004014">
    <property type="term" value="F:adenosylmethionine decarboxylase activity"/>
    <property type="evidence" value="ECO:0007669"/>
    <property type="project" value="InterPro"/>
</dbReference>
<evidence type="ECO:0000256" key="5">
    <source>
        <dbReference type="ARBA" id="ARBA00023145"/>
    </source>
</evidence>
<evidence type="ECO:0000256" key="3">
    <source>
        <dbReference type="ARBA" id="ARBA00022813"/>
    </source>
</evidence>
<keyword evidence="7" id="KW-0704">Schiff base</keyword>
<protein>
    <submittedName>
        <fullName evidence="9">S-adenosylmethionine decarboxylase proenzyme (TIGR03330)</fullName>
    </submittedName>
</protein>
<organism evidence="9 10">
    <name type="scientific">uncultured phage_MedDCM-OCT-S35-C6</name>
    <dbReference type="NCBI Taxonomy" id="2741075"/>
    <lineage>
        <taxon>Viruses</taxon>
        <taxon>Duplodnaviria</taxon>
        <taxon>Heunggongvirae</taxon>
        <taxon>Uroviricota</taxon>
        <taxon>Caudoviricetes</taxon>
        <taxon>Autographivirales</taxon>
        <taxon>Pelagivirus</taxon>
        <taxon>Pelagivirus S35C6</taxon>
    </lineage>
</organism>
<evidence type="ECO:0000256" key="6">
    <source>
        <dbReference type="ARBA" id="ARBA00023239"/>
    </source>
</evidence>
<keyword evidence="2" id="KW-0210">Decarboxylase</keyword>
<evidence type="ECO:0000256" key="1">
    <source>
        <dbReference type="ARBA" id="ARBA00001928"/>
    </source>
</evidence>
<keyword evidence="4" id="KW-0620">Polyamine biosynthesis</keyword>
<dbReference type="RefSeq" id="YP_010761232.1">
    <property type="nucleotide sequence ID" value="NC_047702.1"/>
</dbReference>
<dbReference type="Gene3D" id="3.60.90.10">
    <property type="entry name" value="S-adenosylmethionine decarboxylase"/>
    <property type="match status" value="1"/>
</dbReference>
<dbReference type="GeneID" id="55412462"/>
<evidence type="ECO:0000313" key="10">
    <source>
        <dbReference type="Proteomes" id="UP000504827"/>
    </source>
</evidence>
<dbReference type="SUPFAM" id="SSF56276">
    <property type="entry name" value="S-adenosylmethionine decarboxylase"/>
    <property type="match status" value="1"/>
</dbReference>
<dbReference type="GO" id="GO:0008295">
    <property type="term" value="P:spermidine biosynthetic process"/>
    <property type="evidence" value="ECO:0007669"/>
    <property type="project" value="InterPro"/>
</dbReference>
<evidence type="ECO:0000256" key="2">
    <source>
        <dbReference type="ARBA" id="ARBA00022793"/>
    </source>
</evidence>
<proteinExistence type="predicted"/>
<dbReference type="InterPro" id="IPR016067">
    <property type="entry name" value="S-AdoMet_deCO2ase_core"/>
</dbReference>
<accession>A0A6S4P9N6</accession>
<dbReference type="EMBL" id="AP013542">
    <property type="protein sequence ID" value="BAQ94145.1"/>
    <property type="molecule type" value="Genomic_DNA"/>
</dbReference>
<keyword evidence="5" id="KW-0865">Zymogen</keyword>
<dbReference type="KEGG" id="vg:55412462"/>
<keyword evidence="10" id="KW-1185">Reference proteome</keyword>
<keyword evidence="6" id="KW-0456">Lyase</keyword>
<dbReference type="Proteomes" id="UP000504827">
    <property type="component" value="Segment"/>
</dbReference>